<keyword evidence="4 7" id="KW-0812">Transmembrane</keyword>
<dbReference type="RefSeq" id="WP_289266645.1">
    <property type="nucleotide sequence ID" value="NZ_OX365700.1"/>
</dbReference>
<keyword evidence="3" id="KW-1003">Cell membrane</keyword>
<sequence>MPTFMRSFQPQAYALLRIMAGLLFLWHGTQKLFGFPGAAPNVPPFVIAIAGPIELVGGLLVMLGLFAGWAAFLCSGLMAFAYWMVHGTHGLFPIENGGELAALYCFVFLYISAQGSGIWSVDEARKSL</sequence>
<dbReference type="EMBL" id="OX365700">
    <property type="protein sequence ID" value="CAI4029605.1"/>
    <property type="molecule type" value="Genomic_DNA"/>
</dbReference>
<comment type="subcellular location">
    <subcellularLocation>
        <location evidence="1">Cell membrane</location>
        <topology evidence="1">Multi-pass membrane protein</topology>
    </subcellularLocation>
</comment>
<dbReference type="AlphaFoldDB" id="A0AA86MTQ6"/>
<evidence type="ECO:0000256" key="7">
    <source>
        <dbReference type="SAM" id="Phobius"/>
    </source>
</evidence>
<feature type="transmembrane region" description="Helical" evidence="7">
    <location>
        <begin position="101"/>
        <end position="121"/>
    </location>
</feature>
<keyword evidence="5 7" id="KW-1133">Transmembrane helix</keyword>
<dbReference type="KEGG" id="nti:DNFV4_00023"/>
<dbReference type="Proteomes" id="UP001179121">
    <property type="component" value="Chromosome"/>
</dbReference>
<evidence type="ECO:0000313" key="9">
    <source>
        <dbReference type="Proteomes" id="UP001179121"/>
    </source>
</evidence>
<evidence type="ECO:0000256" key="4">
    <source>
        <dbReference type="ARBA" id="ARBA00022692"/>
    </source>
</evidence>
<dbReference type="GO" id="GO:0005886">
    <property type="term" value="C:plasma membrane"/>
    <property type="evidence" value="ECO:0007669"/>
    <property type="project" value="UniProtKB-SubCell"/>
</dbReference>
<keyword evidence="6 7" id="KW-0472">Membrane</keyword>
<dbReference type="Pfam" id="PF07681">
    <property type="entry name" value="DoxX"/>
    <property type="match status" value="1"/>
</dbReference>
<proteinExistence type="inferred from homology"/>
<evidence type="ECO:0000256" key="1">
    <source>
        <dbReference type="ARBA" id="ARBA00004651"/>
    </source>
</evidence>
<feature type="transmembrane region" description="Helical" evidence="7">
    <location>
        <begin position="41"/>
        <end position="61"/>
    </location>
</feature>
<evidence type="ECO:0000256" key="2">
    <source>
        <dbReference type="ARBA" id="ARBA00006679"/>
    </source>
</evidence>
<keyword evidence="9" id="KW-1185">Reference proteome</keyword>
<dbReference type="InterPro" id="IPR051907">
    <property type="entry name" value="DoxX-like_oxidoreductase"/>
</dbReference>
<gene>
    <name evidence="8" type="ORF">DNFV4_00023</name>
</gene>
<feature type="transmembrane region" description="Helical" evidence="7">
    <location>
        <begin position="12"/>
        <end position="29"/>
    </location>
</feature>
<protein>
    <submittedName>
        <fullName evidence="8">DoxX family protein</fullName>
    </submittedName>
</protein>
<dbReference type="InterPro" id="IPR032808">
    <property type="entry name" value="DoxX"/>
</dbReference>
<organism evidence="8 9">
    <name type="scientific">Nitrospira tepida</name>
    <dbReference type="NCBI Taxonomy" id="2973512"/>
    <lineage>
        <taxon>Bacteria</taxon>
        <taxon>Pseudomonadati</taxon>
        <taxon>Nitrospirota</taxon>
        <taxon>Nitrospiria</taxon>
        <taxon>Nitrospirales</taxon>
        <taxon>Nitrospiraceae</taxon>
        <taxon>Nitrospira</taxon>
    </lineage>
</organism>
<evidence type="ECO:0000256" key="5">
    <source>
        <dbReference type="ARBA" id="ARBA00022989"/>
    </source>
</evidence>
<evidence type="ECO:0000313" key="8">
    <source>
        <dbReference type="EMBL" id="CAI4029605.1"/>
    </source>
</evidence>
<comment type="similarity">
    <text evidence="2">Belongs to the DoxX family.</text>
</comment>
<feature type="transmembrane region" description="Helical" evidence="7">
    <location>
        <begin position="66"/>
        <end position="85"/>
    </location>
</feature>
<dbReference type="PANTHER" id="PTHR33452:SF4">
    <property type="entry name" value="BLL4328 PROTEIN"/>
    <property type="match status" value="1"/>
</dbReference>
<dbReference type="PANTHER" id="PTHR33452">
    <property type="entry name" value="OXIDOREDUCTASE CATD-RELATED"/>
    <property type="match status" value="1"/>
</dbReference>
<reference evidence="8" key="1">
    <citation type="submission" date="2022-10" db="EMBL/GenBank/DDBJ databases">
        <authorList>
            <person name="Koch H."/>
        </authorList>
    </citation>
    <scope>NUCLEOTIDE SEQUENCE</scope>
    <source>
        <strain evidence="8">DNF</strain>
    </source>
</reference>
<name>A0AA86MTQ6_9BACT</name>
<accession>A0AA86MTQ6</accession>
<evidence type="ECO:0000256" key="3">
    <source>
        <dbReference type="ARBA" id="ARBA00022475"/>
    </source>
</evidence>
<evidence type="ECO:0000256" key="6">
    <source>
        <dbReference type="ARBA" id="ARBA00023136"/>
    </source>
</evidence>